<dbReference type="RefSeq" id="WP_318064434.1">
    <property type="nucleotide sequence ID" value="NZ_JAWONS010000179.1"/>
</dbReference>
<accession>A0ABU4GKQ0</accession>
<reference evidence="2 3" key="1">
    <citation type="submission" date="2023-10" db="EMBL/GenBank/DDBJ databases">
        <title>A novel Glycoside Hydrolase 43-Like Enzyme from Clostrdium boliviensis is an Endo-xylanase, and a Candidate for Xylooligosaccharides Production from Different Xylan Substrates.</title>
        <authorList>
            <person name="Alvarez M.T."/>
            <person name="Rocabado-Villegas L.R."/>
            <person name="Salas-Veizaga D.M."/>
            <person name="Linares-Pasten J.A."/>
            <person name="Gudmundsdottir E.E."/>
            <person name="Hreggvidsson G.O."/>
            <person name="Adlercreutz P."/>
            <person name="Nordberg Karlsson E."/>
        </authorList>
    </citation>
    <scope>NUCLEOTIDE SEQUENCE [LARGE SCALE GENOMIC DNA]</scope>
    <source>
        <strain evidence="2 3">E-1</strain>
    </source>
</reference>
<evidence type="ECO:0000256" key="1">
    <source>
        <dbReference type="SAM" id="SignalP"/>
    </source>
</evidence>
<dbReference type="PROSITE" id="PS51257">
    <property type="entry name" value="PROKAR_LIPOPROTEIN"/>
    <property type="match status" value="1"/>
</dbReference>
<keyword evidence="1" id="KW-0732">Signal</keyword>
<evidence type="ECO:0000313" key="3">
    <source>
        <dbReference type="Proteomes" id="UP001276854"/>
    </source>
</evidence>
<feature type="chain" id="PRO_5045213902" description="Antigen I/II N-terminal domain-containing protein" evidence="1">
    <location>
        <begin position="25"/>
        <end position="214"/>
    </location>
</feature>
<protein>
    <recommendedName>
        <fullName evidence="4">Antigen I/II N-terminal domain-containing protein</fullName>
    </recommendedName>
</protein>
<gene>
    <name evidence="2" type="ORF">RZO55_11475</name>
</gene>
<dbReference type="Proteomes" id="UP001276854">
    <property type="component" value="Unassembled WGS sequence"/>
</dbReference>
<evidence type="ECO:0008006" key="4">
    <source>
        <dbReference type="Google" id="ProtNLM"/>
    </source>
</evidence>
<proteinExistence type="predicted"/>
<sequence>MKKLKLLTTALLISSLFLSTGCSKHTNTVSATSETTSIADSNNNVSVETNNDLEDVGKVDVEKGLFNVELTIPANFVGEQTQQELNKMCEEKGYKSITLNDDGSATYVLTKQQHKEMMEELKNTINSTMAEMVGSEDYPNYTDVTANEDFTEFEITTKSSELAMAESFSVLAFYMYGGMYHVFNGTAVDNITVKFINSDTGEVISATNSKDMGK</sequence>
<evidence type="ECO:0000313" key="2">
    <source>
        <dbReference type="EMBL" id="MDW2798198.1"/>
    </source>
</evidence>
<organism evidence="2 3">
    <name type="scientific">Clostridium boliviensis</name>
    <dbReference type="NCBI Taxonomy" id="318465"/>
    <lineage>
        <taxon>Bacteria</taxon>
        <taxon>Bacillati</taxon>
        <taxon>Bacillota</taxon>
        <taxon>Clostridia</taxon>
        <taxon>Eubacteriales</taxon>
        <taxon>Clostridiaceae</taxon>
        <taxon>Clostridium</taxon>
    </lineage>
</organism>
<feature type="signal peptide" evidence="1">
    <location>
        <begin position="1"/>
        <end position="24"/>
    </location>
</feature>
<keyword evidence="3" id="KW-1185">Reference proteome</keyword>
<comment type="caution">
    <text evidence="2">The sequence shown here is derived from an EMBL/GenBank/DDBJ whole genome shotgun (WGS) entry which is preliminary data.</text>
</comment>
<dbReference type="EMBL" id="JAWONS010000179">
    <property type="protein sequence ID" value="MDW2798198.1"/>
    <property type="molecule type" value="Genomic_DNA"/>
</dbReference>
<name>A0ABU4GKQ0_9CLOT</name>